<organism evidence="1 2">
    <name type="scientific">Aromia moschata</name>
    <dbReference type="NCBI Taxonomy" id="1265417"/>
    <lineage>
        <taxon>Eukaryota</taxon>
        <taxon>Metazoa</taxon>
        <taxon>Ecdysozoa</taxon>
        <taxon>Arthropoda</taxon>
        <taxon>Hexapoda</taxon>
        <taxon>Insecta</taxon>
        <taxon>Pterygota</taxon>
        <taxon>Neoptera</taxon>
        <taxon>Endopterygota</taxon>
        <taxon>Coleoptera</taxon>
        <taxon>Polyphaga</taxon>
        <taxon>Cucujiformia</taxon>
        <taxon>Chrysomeloidea</taxon>
        <taxon>Cerambycidae</taxon>
        <taxon>Cerambycinae</taxon>
        <taxon>Callichromatini</taxon>
        <taxon>Aromia</taxon>
    </lineage>
</organism>
<reference evidence="1" key="1">
    <citation type="journal article" date="2023" name="Insect Mol. Biol.">
        <title>Genome sequencing provides insights into the evolution of gene families encoding plant cell wall-degrading enzymes in longhorned beetles.</title>
        <authorList>
            <person name="Shin N.R."/>
            <person name="Okamura Y."/>
            <person name="Kirsch R."/>
            <person name="Pauchet Y."/>
        </authorList>
    </citation>
    <scope>NUCLEOTIDE SEQUENCE</scope>
    <source>
        <strain evidence="1">AMC_N1</strain>
    </source>
</reference>
<keyword evidence="2" id="KW-1185">Reference proteome</keyword>
<protein>
    <recommendedName>
        <fullName evidence="3">Ribosomal protein S19</fullName>
    </recommendedName>
</protein>
<gene>
    <name evidence="1" type="ORF">NQ318_019052</name>
</gene>
<proteinExistence type="predicted"/>
<accession>A0AAV8Y0Y5</accession>
<evidence type="ECO:0000313" key="1">
    <source>
        <dbReference type="EMBL" id="KAJ8945054.1"/>
    </source>
</evidence>
<evidence type="ECO:0000313" key="2">
    <source>
        <dbReference type="Proteomes" id="UP001162162"/>
    </source>
</evidence>
<dbReference type="Proteomes" id="UP001162162">
    <property type="component" value="Unassembled WGS sequence"/>
</dbReference>
<evidence type="ECO:0008006" key="3">
    <source>
        <dbReference type="Google" id="ProtNLM"/>
    </source>
</evidence>
<name>A0AAV8Y0Y5_9CUCU</name>
<sequence length="68" mass="8133">MVYIQCAPKVWNKFTTYWSRTNPHWIIEAHTQHPQKLNVWTGIVANRIIGHFFFEETHRRKISGVLAK</sequence>
<dbReference type="AlphaFoldDB" id="A0AAV8Y0Y5"/>
<dbReference type="EMBL" id="JAPWTK010000229">
    <property type="protein sequence ID" value="KAJ8945054.1"/>
    <property type="molecule type" value="Genomic_DNA"/>
</dbReference>
<comment type="caution">
    <text evidence="1">The sequence shown here is derived from an EMBL/GenBank/DDBJ whole genome shotgun (WGS) entry which is preliminary data.</text>
</comment>